<accession>A0A2U3PHD5</accession>
<dbReference type="Proteomes" id="UP000240424">
    <property type="component" value="Unassembled WGS sequence"/>
</dbReference>
<keyword evidence="2" id="KW-1185">Reference proteome</keyword>
<organism evidence="1 2">
    <name type="scientific">Mycobacterium numidiamassiliense</name>
    <dbReference type="NCBI Taxonomy" id="1841861"/>
    <lineage>
        <taxon>Bacteria</taxon>
        <taxon>Bacillati</taxon>
        <taxon>Actinomycetota</taxon>
        <taxon>Actinomycetes</taxon>
        <taxon>Mycobacteriales</taxon>
        <taxon>Mycobacteriaceae</taxon>
        <taxon>Mycobacterium</taxon>
    </lineage>
</organism>
<proteinExistence type="predicted"/>
<keyword evidence="1" id="KW-0489">Methyltransferase</keyword>
<keyword evidence="1" id="KW-0808">Transferase</keyword>
<dbReference type="AlphaFoldDB" id="A0A2U3PHD5"/>
<evidence type="ECO:0000313" key="2">
    <source>
        <dbReference type="Proteomes" id="UP000240424"/>
    </source>
</evidence>
<dbReference type="GO" id="GO:0008168">
    <property type="term" value="F:methyltransferase activity"/>
    <property type="evidence" value="ECO:0007669"/>
    <property type="project" value="UniProtKB-KW"/>
</dbReference>
<protein>
    <submittedName>
        <fullName evidence="1">dTDP-6-deoxy-L-hexose 3-O-methyltransferase</fullName>
    </submittedName>
</protein>
<evidence type="ECO:0000313" key="1">
    <source>
        <dbReference type="EMBL" id="SPM43075.1"/>
    </source>
</evidence>
<name>A0A2U3PHD5_9MYCO</name>
<dbReference type="GO" id="GO:0032259">
    <property type="term" value="P:methylation"/>
    <property type="evidence" value="ECO:0007669"/>
    <property type="project" value="UniProtKB-KW"/>
</dbReference>
<sequence length="48" mass="5416">MPKGTGGFDEVAYVNFPGEPRALKQLLDLNKVELKRLPFDSCVGYFRV</sequence>
<gene>
    <name evidence="1" type="ORF">MNAB215_5297</name>
</gene>
<dbReference type="EMBL" id="FUEZ01000004">
    <property type="protein sequence ID" value="SPM43075.1"/>
    <property type="molecule type" value="Genomic_DNA"/>
</dbReference>
<dbReference type="RefSeq" id="WP_165691615.1">
    <property type="nucleotide sequence ID" value="NZ_FUEZ01000004.1"/>
</dbReference>
<reference evidence="1 2" key="1">
    <citation type="submission" date="2017-01" db="EMBL/GenBank/DDBJ databases">
        <authorList>
            <consortium name="Urmite Genomes"/>
        </authorList>
    </citation>
    <scope>NUCLEOTIDE SEQUENCE [LARGE SCALE GENOMIC DNA]</scope>
    <source>
        <strain evidence="1 2">AB215</strain>
    </source>
</reference>